<gene>
    <name evidence="1" type="ORF">SAMN05192550_1682</name>
</gene>
<dbReference type="Proteomes" id="UP000182367">
    <property type="component" value="Unassembled WGS sequence"/>
</dbReference>
<dbReference type="RefSeq" id="WP_139068308.1">
    <property type="nucleotide sequence ID" value="NZ_BJVF01000001.1"/>
</dbReference>
<protein>
    <recommendedName>
        <fullName evidence="3">Lipoprotein</fullName>
    </recommendedName>
</protein>
<keyword evidence="2" id="KW-1185">Reference proteome</keyword>
<accession>A0A1G8R2D4</accession>
<dbReference type="EMBL" id="FNEO01000001">
    <property type="protein sequence ID" value="SDJ11129.1"/>
    <property type="molecule type" value="Genomic_DNA"/>
</dbReference>
<sequence length="206" mass="24470">MKTLSLFIILLMIPSCVSKKYTKIKQLPDGIKSATEELYLVSNNQKKLLYKKHMNFTKNGRIKNSVTTDSTGKLLQTTEKRLWFIVESYPDKENYYCKTRWKPNLRERISCYTRKQFKQNEAIFYYNPDGTINKITDHFPPFYSQYYRYTNQMLSNIIIKDTNDNLIDEIVINCIKKDEKGSCLQESRISTKTNRTEELLLHPNYN</sequence>
<evidence type="ECO:0000313" key="2">
    <source>
        <dbReference type="Proteomes" id="UP000182367"/>
    </source>
</evidence>
<evidence type="ECO:0000313" key="1">
    <source>
        <dbReference type="EMBL" id="SDJ11129.1"/>
    </source>
</evidence>
<reference evidence="1 2" key="1">
    <citation type="submission" date="2016-10" db="EMBL/GenBank/DDBJ databases">
        <authorList>
            <person name="Varghese N."/>
            <person name="Submissions S."/>
        </authorList>
    </citation>
    <scope>NUCLEOTIDE SEQUENCE [LARGE SCALE GENOMIC DNA]</scope>
    <source>
        <strain evidence="1 2">Gm-149</strain>
    </source>
</reference>
<evidence type="ECO:0008006" key="3">
    <source>
        <dbReference type="Google" id="ProtNLM"/>
    </source>
</evidence>
<comment type="caution">
    <text evidence="1">The sequence shown here is derived from an EMBL/GenBank/DDBJ whole genome shotgun (WGS) entry which is preliminary data.</text>
</comment>
<name>A0A1G8R2D4_9FLAO</name>
<organism evidence="1 2">
    <name type="scientific">Flavobacterium glycines</name>
    <dbReference type="NCBI Taxonomy" id="551990"/>
    <lineage>
        <taxon>Bacteria</taxon>
        <taxon>Pseudomonadati</taxon>
        <taxon>Bacteroidota</taxon>
        <taxon>Flavobacteriia</taxon>
        <taxon>Flavobacteriales</taxon>
        <taxon>Flavobacteriaceae</taxon>
        <taxon>Flavobacterium</taxon>
    </lineage>
</organism>
<proteinExistence type="predicted"/>